<feature type="domain" description="DUF202" evidence="6">
    <location>
        <begin position="7"/>
        <end position="71"/>
    </location>
</feature>
<evidence type="ECO:0000259" key="6">
    <source>
        <dbReference type="Pfam" id="PF02656"/>
    </source>
</evidence>
<dbReference type="GO" id="GO:0012505">
    <property type="term" value="C:endomembrane system"/>
    <property type="evidence" value="ECO:0007669"/>
    <property type="project" value="UniProtKB-SubCell"/>
</dbReference>
<dbReference type="Pfam" id="PF02656">
    <property type="entry name" value="DUF202"/>
    <property type="match status" value="1"/>
</dbReference>
<keyword evidence="4 5" id="KW-0472">Membrane</keyword>
<keyword evidence="2 5" id="KW-0812">Transmembrane</keyword>
<dbReference type="InterPro" id="IPR003807">
    <property type="entry name" value="DUF202"/>
</dbReference>
<comment type="caution">
    <text evidence="7">The sequence shown here is derived from an EMBL/GenBank/DDBJ whole genome shotgun (WGS) entry which is preliminary data.</text>
</comment>
<accession>A0A2S8JBW1</accession>
<organism evidence="7 8">
    <name type="scientific">Rhodococcus opacus</name>
    <name type="common">Nocardia opaca</name>
    <dbReference type="NCBI Taxonomy" id="37919"/>
    <lineage>
        <taxon>Bacteria</taxon>
        <taxon>Bacillati</taxon>
        <taxon>Actinomycetota</taxon>
        <taxon>Actinomycetes</taxon>
        <taxon>Mycobacteriales</taxon>
        <taxon>Nocardiaceae</taxon>
        <taxon>Rhodococcus</taxon>
    </lineage>
</organism>
<proteinExistence type="predicted"/>
<evidence type="ECO:0000256" key="1">
    <source>
        <dbReference type="ARBA" id="ARBA00004127"/>
    </source>
</evidence>
<dbReference type="AlphaFoldDB" id="A0A2S8JBW1"/>
<evidence type="ECO:0000256" key="4">
    <source>
        <dbReference type="ARBA" id="ARBA00023136"/>
    </source>
</evidence>
<dbReference type="Proteomes" id="UP000239290">
    <property type="component" value="Unassembled WGS sequence"/>
</dbReference>
<evidence type="ECO:0000256" key="3">
    <source>
        <dbReference type="ARBA" id="ARBA00022989"/>
    </source>
</evidence>
<dbReference type="EMBL" id="PUIO01000013">
    <property type="protein sequence ID" value="PQP24465.1"/>
    <property type="molecule type" value="Genomic_DNA"/>
</dbReference>
<gene>
    <name evidence="7" type="ORF">C5613_13180</name>
</gene>
<evidence type="ECO:0000256" key="2">
    <source>
        <dbReference type="ARBA" id="ARBA00022692"/>
    </source>
</evidence>
<feature type="transmembrane region" description="Helical" evidence="5">
    <location>
        <begin position="77"/>
        <end position="101"/>
    </location>
</feature>
<sequence>MTAPAPALQAERTVLAWRRTLPAVCLCLAALVRAALVHPHVAHVGAVAGVCVAAASVVAGAVARHRRYRRRAEDPRPLGLLIPAAVSLGVLATAGAALAALT</sequence>
<comment type="subcellular location">
    <subcellularLocation>
        <location evidence="1">Endomembrane system</location>
        <topology evidence="1">Multi-pass membrane protein</topology>
    </subcellularLocation>
</comment>
<evidence type="ECO:0000313" key="7">
    <source>
        <dbReference type="EMBL" id="PQP24465.1"/>
    </source>
</evidence>
<feature type="transmembrane region" description="Helical" evidence="5">
    <location>
        <begin position="44"/>
        <end position="65"/>
    </location>
</feature>
<reference evidence="8" key="1">
    <citation type="submission" date="2018-02" db="EMBL/GenBank/DDBJ databases">
        <title>Draft genome sequencing of Rhodococcus opacus KU647198.</title>
        <authorList>
            <person name="Zheng B.-X."/>
        </authorList>
    </citation>
    <scope>NUCLEOTIDE SEQUENCE [LARGE SCALE GENOMIC DNA]</scope>
    <source>
        <strain evidence="8">04-OD7</strain>
    </source>
</reference>
<name>A0A2S8JBW1_RHOOP</name>
<dbReference type="RefSeq" id="WP_105414778.1">
    <property type="nucleotide sequence ID" value="NZ_PUIO01000013.1"/>
</dbReference>
<keyword evidence="3 5" id="KW-1133">Transmembrane helix</keyword>
<evidence type="ECO:0000256" key="5">
    <source>
        <dbReference type="SAM" id="Phobius"/>
    </source>
</evidence>
<evidence type="ECO:0000313" key="8">
    <source>
        <dbReference type="Proteomes" id="UP000239290"/>
    </source>
</evidence>
<protein>
    <recommendedName>
        <fullName evidence="6">DUF202 domain-containing protein</fullName>
    </recommendedName>
</protein>